<dbReference type="PANTHER" id="PTHR11575">
    <property type="entry name" value="5'-NUCLEOTIDASE-RELATED"/>
    <property type="match status" value="1"/>
</dbReference>
<evidence type="ECO:0000256" key="2">
    <source>
        <dbReference type="ARBA" id="ARBA00022723"/>
    </source>
</evidence>
<feature type="domain" description="5'-Nucleotidase C-terminal" evidence="9">
    <location>
        <begin position="225"/>
        <end position="384"/>
    </location>
</feature>
<organism evidence="10 11">
    <name type="scientific">Pseudolycoriella hygida</name>
    <dbReference type="NCBI Taxonomy" id="35572"/>
    <lineage>
        <taxon>Eukaryota</taxon>
        <taxon>Metazoa</taxon>
        <taxon>Ecdysozoa</taxon>
        <taxon>Arthropoda</taxon>
        <taxon>Hexapoda</taxon>
        <taxon>Insecta</taxon>
        <taxon>Pterygota</taxon>
        <taxon>Neoptera</taxon>
        <taxon>Endopterygota</taxon>
        <taxon>Diptera</taxon>
        <taxon>Nematocera</taxon>
        <taxon>Sciaroidea</taxon>
        <taxon>Sciaridae</taxon>
        <taxon>Pseudolycoriella</taxon>
    </lineage>
</organism>
<dbReference type="GO" id="GO:0046872">
    <property type="term" value="F:metal ion binding"/>
    <property type="evidence" value="ECO:0007669"/>
    <property type="project" value="UniProtKB-KW"/>
</dbReference>
<keyword evidence="11" id="KW-1185">Reference proteome</keyword>
<evidence type="ECO:0000256" key="5">
    <source>
        <dbReference type="ARBA" id="ARBA00022801"/>
    </source>
</evidence>
<keyword evidence="4 7" id="KW-0547">Nucleotide-binding</keyword>
<dbReference type="Gene3D" id="3.60.21.10">
    <property type="match status" value="1"/>
</dbReference>
<dbReference type="InterPro" id="IPR006179">
    <property type="entry name" value="5_nucleotidase/apyrase"/>
</dbReference>
<dbReference type="GO" id="GO:0005886">
    <property type="term" value="C:plasma membrane"/>
    <property type="evidence" value="ECO:0007669"/>
    <property type="project" value="TreeGrafter"/>
</dbReference>
<dbReference type="InterPro" id="IPR029052">
    <property type="entry name" value="Metallo-depent_PP-like"/>
</dbReference>
<keyword evidence="3" id="KW-0732">Signal</keyword>
<keyword evidence="6" id="KW-0325">Glycoprotein</keyword>
<evidence type="ECO:0000313" key="11">
    <source>
        <dbReference type="Proteomes" id="UP001151699"/>
    </source>
</evidence>
<evidence type="ECO:0000313" key="10">
    <source>
        <dbReference type="EMBL" id="KAJ6635718.1"/>
    </source>
</evidence>
<protein>
    <submittedName>
        <fullName evidence="10">Apyrase</fullName>
    </submittedName>
</protein>
<dbReference type="FunFam" id="3.90.780.10:FF:000001">
    <property type="entry name" value="NT5E isoform 3"/>
    <property type="match status" value="1"/>
</dbReference>
<dbReference type="Pfam" id="PF02872">
    <property type="entry name" value="5_nucleotid_C"/>
    <property type="match status" value="1"/>
</dbReference>
<accession>A0A9Q0MPL2</accession>
<feature type="domain" description="Calcineurin-like phosphoesterase" evidence="8">
    <location>
        <begin position="4"/>
        <end position="132"/>
    </location>
</feature>
<dbReference type="GO" id="GO:0006196">
    <property type="term" value="P:AMP catabolic process"/>
    <property type="evidence" value="ECO:0007669"/>
    <property type="project" value="TreeGrafter"/>
</dbReference>
<dbReference type="InterPro" id="IPR004843">
    <property type="entry name" value="Calcineurin-like_PHP"/>
</dbReference>
<sequence>METIGNHEFDHGVEGLVPFLEDIKSEVVVANIDDSDEPTMQGKYKKSVIIDKYERKIGVIGVILSTTDKLARTGKIRFKDEIETVRNEATILKNQGVDIIIVLSHCGLDVDYAIARGAGSDIDIIVGGHSHTFMFTGDNPPGPDRPLDEYPAIVRQENGHKVLIVQASAYTKYIGDLTVYFDADGEVNSWEGYPIFLDSNIKQDEDILKEIQPWKELVDIEGIRVLGTSKVYLSRDECSSGECNIGNFITDASVHYYIDQAQKGEWTRAAIALTNFGGIRTSLNAGVLTYADVATTIPFENTLDLIELRGDHLLATLERNILPASGIRIVYNITKPIGERVVSVDLLCNECTVPRYYPLDLMKMYRIVVNSYMAGGGDGLSVLNEQKRNHVVGPIDMDVLINYIDRQSPIMIGIEGRTTILQ</sequence>
<dbReference type="PRINTS" id="PR01607">
    <property type="entry name" value="APYRASEFAMLY"/>
</dbReference>
<dbReference type="EMBL" id="WJQU01000004">
    <property type="protein sequence ID" value="KAJ6635718.1"/>
    <property type="molecule type" value="Genomic_DNA"/>
</dbReference>
<dbReference type="Gene3D" id="3.90.780.10">
    <property type="entry name" value="5'-Nucleotidase, C-terminal domain"/>
    <property type="match status" value="1"/>
</dbReference>
<gene>
    <name evidence="10" type="primary">APY_1</name>
    <name evidence="10" type="ORF">Bhyg_14304</name>
</gene>
<name>A0A9Q0MPL2_9DIPT</name>
<evidence type="ECO:0000259" key="9">
    <source>
        <dbReference type="Pfam" id="PF02872"/>
    </source>
</evidence>
<dbReference type="GO" id="GO:0008253">
    <property type="term" value="F:5'-nucleotidase activity"/>
    <property type="evidence" value="ECO:0007669"/>
    <property type="project" value="TreeGrafter"/>
</dbReference>
<keyword evidence="2" id="KW-0479">Metal-binding</keyword>
<comment type="similarity">
    <text evidence="1 7">Belongs to the 5'-nucleotidase family.</text>
</comment>
<proteinExistence type="inferred from homology"/>
<dbReference type="Proteomes" id="UP001151699">
    <property type="component" value="Chromosome C"/>
</dbReference>
<dbReference type="GO" id="GO:0000166">
    <property type="term" value="F:nucleotide binding"/>
    <property type="evidence" value="ECO:0007669"/>
    <property type="project" value="UniProtKB-KW"/>
</dbReference>
<keyword evidence="5 7" id="KW-0378">Hydrolase</keyword>
<dbReference type="InterPro" id="IPR036907">
    <property type="entry name" value="5'-Nucleotdase_C_sf"/>
</dbReference>
<evidence type="ECO:0000256" key="4">
    <source>
        <dbReference type="ARBA" id="ARBA00022741"/>
    </source>
</evidence>
<dbReference type="AlphaFoldDB" id="A0A9Q0MPL2"/>
<dbReference type="PANTHER" id="PTHR11575:SF32">
    <property type="entry name" value="APYRASE-LIKE PROTEIN"/>
    <property type="match status" value="1"/>
</dbReference>
<comment type="caution">
    <text evidence="10">The sequence shown here is derived from an EMBL/GenBank/DDBJ whole genome shotgun (WGS) entry which is preliminary data.</text>
</comment>
<dbReference type="SUPFAM" id="SSF55816">
    <property type="entry name" value="5'-nucleotidase (syn. UDP-sugar hydrolase), C-terminal domain"/>
    <property type="match status" value="1"/>
</dbReference>
<dbReference type="FunFam" id="3.60.21.10:FF:000020">
    <property type="entry name" value="NT5E isoform 4"/>
    <property type="match status" value="1"/>
</dbReference>
<dbReference type="Pfam" id="PF00149">
    <property type="entry name" value="Metallophos"/>
    <property type="match status" value="1"/>
</dbReference>
<dbReference type="OrthoDB" id="7722975at2759"/>
<reference evidence="10" key="1">
    <citation type="submission" date="2022-07" db="EMBL/GenBank/DDBJ databases">
        <authorList>
            <person name="Trinca V."/>
            <person name="Uliana J.V.C."/>
            <person name="Torres T.T."/>
            <person name="Ward R.J."/>
            <person name="Monesi N."/>
        </authorList>
    </citation>
    <scope>NUCLEOTIDE SEQUENCE</scope>
    <source>
        <strain evidence="10">HSMRA1968</strain>
        <tissue evidence="10">Whole embryos</tissue>
    </source>
</reference>
<dbReference type="SUPFAM" id="SSF56300">
    <property type="entry name" value="Metallo-dependent phosphatases"/>
    <property type="match status" value="1"/>
</dbReference>
<dbReference type="InterPro" id="IPR008334">
    <property type="entry name" value="5'-Nucleotdase_C"/>
</dbReference>
<evidence type="ECO:0000256" key="1">
    <source>
        <dbReference type="ARBA" id="ARBA00006654"/>
    </source>
</evidence>
<evidence type="ECO:0000259" key="8">
    <source>
        <dbReference type="Pfam" id="PF00149"/>
    </source>
</evidence>
<evidence type="ECO:0000256" key="7">
    <source>
        <dbReference type="RuleBase" id="RU362119"/>
    </source>
</evidence>
<evidence type="ECO:0000256" key="3">
    <source>
        <dbReference type="ARBA" id="ARBA00022729"/>
    </source>
</evidence>
<evidence type="ECO:0000256" key="6">
    <source>
        <dbReference type="ARBA" id="ARBA00023180"/>
    </source>
</evidence>